<accession>A0ABR8JHI8</accession>
<sequence>MHTLEELRSGQLAGATRLDLSGGLTEFPTEIFDLADSLEILNLSGNALTELPADFGRLRKLRILFCSDNRFTEVPAVLGQCPELSMVGFKANQIRTLPGAALPSALRWLILTDNRLEELPDELGQCMHLQKLMLAGNRLTHLPDTMAACTRLELLRIAANRFTALPAWLLQLPRLSWLAYAGNPFGDNIEDAVLARHPIGIIEWAALELQQQLGEGASGVISKARWHRGAEQPPQEVAVKLFKGAVTSDGLPHSEMSACISAGRHPNLIAVEGKIGGHPAGAEGLVLELIDHEFGNLAGPPSFATCTRDVYAPGTTFTMEAALRIAHGIASAVAHLHAQGILHGDLYAHNILCTPAGDSLLGDFGAACFFMPETAKGAVLQRLETRAFGCLLEELLERCKVPAGAEVALEAARKLQQECVQPDTAARPLLAEVAARLKVMQRQVG</sequence>
<keyword evidence="1" id="KW-0433">Leucine-rich repeat</keyword>
<dbReference type="Gene3D" id="3.80.10.10">
    <property type="entry name" value="Ribonuclease Inhibitor"/>
    <property type="match status" value="2"/>
</dbReference>
<dbReference type="SMART" id="SM00369">
    <property type="entry name" value="LRR_TYP"/>
    <property type="match status" value="5"/>
</dbReference>
<dbReference type="InterPro" id="IPR050216">
    <property type="entry name" value="LRR_domain-containing"/>
</dbReference>
<dbReference type="InterPro" id="IPR001611">
    <property type="entry name" value="Leu-rich_rpt"/>
</dbReference>
<keyword evidence="5" id="KW-0418">Kinase</keyword>
<dbReference type="SUPFAM" id="SSF52058">
    <property type="entry name" value="L domain-like"/>
    <property type="match status" value="1"/>
</dbReference>
<dbReference type="Proteomes" id="UP000642468">
    <property type="component" value="Unassembled WGS sequence"/>
</dbReference>
<dbReference type="Pfam" id="PF00560">
    <property type="entry name" value="LRR_1"/>
    <property type="match status" value="1"/>
</dbReference>
<keyword evidence="2" id="KW-0677">Repeat</keyword>
<dbReference type="InterPro" id="IPR001245">
    <property type="entry name" value="Ser-Thr/Tyr_kinase_cat_dom"/>
</dbReference>
<dbReference type="PROSITE" id="PS00107">
    <property type="entry name" value="PROTEIN_KINASE_ATP"/>
    <property type="match status" value="1"/>
</dbReference>
<dbReference type="RefSeq" id="WP_190785261.1">
    <property type="nucleotide sequence ID" value="NZ_JACWZZ010000003.1"/>
</dbReference>
<evidence type="ECO:0000256" key="1">
    <source>
        <dbReference type="ARBA" id="ARBA00022614"/>
    </source>
</evidence>
<reference evidence="5 6" key="1">
    <citation type="submission" date="2020-09" db="EMBL/GenBank/DDBJ databases">
        <authorList>
            <person name="Kim M.K."/>
        </authorList>
    </citation>
    <scope>NUCLEOTIDE SEQUENCE [LARGE SCALE GENOMIC DNA]</scope>
    <source>
        <strain evidence="5 6">BT646</strain>
    </source>
</reference>
<dbReference type="Pfam" id="PF07714">
    <property type="entry name" value="PK_Tyr_Ser-Thr"/>
    <property type="match status" value="1"/>
</dbReference>
<dbReference type="Pfam" id="PF13855">
    <property type="entry name" value="LRR_8"/>
    <property type="match status" value="1"/>
</dbReference>
<gene>
    <name evidence="5" type="ORF">IC231_14725</name>
</gene>
<dbReference type="PANTHER" id="PTHR48051:SF1">
    <property type="entry name" value="RAS SUPPRESSOR PROTEIN 1"/>
    <property type="match status" value="1"/>
</dbReference>
<dbReference type="InterPro" id="IPR003591">
    <property type="entry name" value="Leu-rich_rpt_typical-subtyp"/>
</dbReference>
<dbReference type="PANTHER" id="PTHR48051">
    <property type="match status" value="1"/>
</dbReference>
<keyword evidence="3" id="KW-0547">Nucleotide-binding</keyword>
<keyword evidence="5" id="KW-0808">Transferase</keyword>
<dbReference type="SMART" id="SM00364">
    <property type="entry name" value="LRR_BAC"/>
    <property type="match status" value="5"/>
</dbReference>
<proteinExistence type="predicted"/>
<dbReference type="InterPro" id="IPR032675">
    <property type="entry name" value="LRR_dom_sf"/>
</dbReference>
<feature type="binding site" evidence="3">
    <location>
        <position position="240"/>
    </location>
    <ligand>
        <name>ATP</name>
        <dbReference type="ChEBI" id="CHEBI:30616"/>
    </ligand>
</feature>
<evidence type="ECO:0000259" key="4">
    <source>
        <dbReference type="PROSITE" id="PS50011"/>
    </source>
</evidence>
<evidence type="ECO:0000256" key="3">
    <source>
        <dbReference type="PROSITE-ProRule" id="PRU10141"/>
    </source>
</evidence>
<dbReference type="PROSITE" id="PS50011">
    <property type="entry name" value="PROTEIN_KINASE_DOM"/>
    <property type="match status" value="1"/>
</dbReference>
<dbReference type="Gene3D" id="3.30.200.20">
    <property type="entry name" value="Phosphorylase Kinase, domain 1"/>
    <property type="match status" value="1"/>
</dbReference>
<evidence type="ECO:0000313" key="5">
    <source>
        <dbReference type="EMBL" id="MBD2716295.1"/>
    </source>
</evidence>
<name>A0ABR8JHI8_9BACT</name>
<dbReference type="Gene3D" id="1.10.510.10">
    <property type="entry name" value="Transferase(Phosphotransferase) domain 1"/>
    <property type="match status" value="1"/>
</dbReference>
<evidence type="ECO:0000256" key="2">
    <source>
        <dbReference type="ARBA" id="ARBA00022737"/>
    </source>
</evidence>
<evidence type="ECO:0000313" key="6">
    <source>
        <dbReference type="Proteomes" id="UP000642468"/>
    </source>
</evidence>
<dbReference type="EMBL" id="JACWZZ010000003">
    <property type="protein sequence ID" value="MBD2716295.1"/>
    <property type="molecule type" value="Genomic_DNA"/>
</dbReference>
<dbReference type="InterPro" id="IPR017441">
    <property type="entry name" value="Protein_kinase_ATP_BS"/>
</dbReference>
<keyword evidence="6" id="KW-1185">Reference proteome</keyword>
<organism evidence="5 6">
    <name type="scientific">Hymenobacter duratus</name>
    <dbReference type="NCBI Taxonomy" id="2771356"/>
    <lineage>
        <taxon>Bacteria</taxon>
        <taxon>Pseudomonadati</taxon>
        <taxon>Bacteroidota</taxon>
        <taxon>Cytophagia</taxon>
        <taxon>Cytophagales</taxon>
        <taxon>Hymenobacteraceae</taxon>
        <taxon>Hymenobacter</taxon>
    </lineage>
</organism>
<comment type="caution">
    <text evidence="5">The sequence shown here is derived from an EMBL/GenBank/DDBJ whole genome shotgun (WGS) entry which is preliminary data.</text>
</comment>
<feature type="domain" description="Protein kinase" evidence="4">
    <location>
        <begin position="207"/>
        <end position="445"/>
    </location>
</feature>
<dbReference type="InterPro" id="IPR011009">
    <property type="entry name" value="Kinase-like_dom_sf"/>
</dbReference>
<protein>
    <submittedName>
        <fullName evidence="5">Serine/threonine-protein kinase</fullName>
    </submittedName>
</protein>
<dbReference type="SUPFAM" id="SSF56112">
    <property type="entry name" value="Protein kinase-like (PK-like)"/>
    <property type="match status" value="1"/>
</dbReference>
<keyword evidence="3" id="KW-0067">ATP-binding</keyword>
<dbReference type="PROSITE" id="PS51450">
    <property type="entry name" value="LRR"/>
    <property type="match status" value="1"/>
</dbReference>
<dbReference type="GO" id="GO:0016301">
    <property type="term" value="F:kinase activity"/>
    <property type="evidence" value="ECO:0007669"/>
    <property type="project" value="UniProtKB-KW"/>
</dbReference>
<dbReference type="InterPro" id="IPR000719">
    <property type="entry name" value="Prot_kinase_dom"/>
</dbReference>